<dbReference type="Gene3D" id="2.60.120.260">
    <property type="entry name" value="Galactose-binding domain-like"/>
    <property type="match status" value="2"/>
</dbReference>
<dbReference type="InterPro" id="IPR005164">
    <property type="entry name" value="Allantoicase"/>
</dbReference>
<dbReference type="EMBL" id="JAENHP010000025">
    <property type="protein sequence ID" value="MBM2622415.1"/>
    <property type="molecule type" value="Genomic_DNA"/>
</dbReference>
<comment type="catalytic activity">
    <reaction evidence="2">
        <text>allantoate + H2O = (S)-ureidoglycolate + urea</text>
        <dbReference type="Rhea" id="RHEA:11016"/>
        <dbReference type="ChEBI" id="CHEBI:15377"/>
        <dbReference type="ChEBI" id="CHEBI:16199"/>
        <dbReference type="ChEBI" id="CHEBI:17536"/>
        <dbReference type="ChEBI" id="CHEBI:57296"/>
        <dbReference type="EC" id="3.5.3.4"/>
    </reaction>
</comment>
<dbReference type="InterPro" id="IPR008979">
    <property type="entry name" value="Galactose-bd-like_sf"/>
</dbReference>
<dbReference type="Proteomes" id="UP000632138">
    <property type="component" value="Unassembled WGS sequence"/>
</dbReference>
<accession>A0ABS2ARF1</accession>
<comment type="pathway">
    <text evidence="2">Nitrogen metabolism; (S)-allantoin degradation; (S)-ureidoglycolate from allantoate (aminidohydrolase route): step 1/1.</text>
</comment>
<gene>
    <name evidence="2 4" type="primary">alc</name>
    <name evidence="4" type="ORF">JIG36_43625</name>
</gene>
<keyword evidence="2" id="KW-0659">Purine metabolism</keyword>
<evidence type="ECO:0000313" key="5">
    <source>
        <dbReference type="Proteomes" id="UP000632138"/>
    </source>
</evidence>
<dbReference type="SUPFAM" id="SSF49785">
    <property type="entry name" value="Galactose-binding domain-like"/>
    <property type="match status" value="2"/>
</dbReference>
<dbReference type="GO" id="GO:0004037">
    <property type="term" value="F:allantoicase activity"/>
    <property type="evidence" value="ECO:0007669"/>
    <property type="project" value="UniProtKB-EC"/>
</dbReference>
<feature type="domain" description="Allantoicase" evidence="3">
    <location>
        <begin position="199"/>
        <end position="328"/>
    </location>
</feature>
<name>A0ABS2ARF1_9ACTN</name>
<keyword evidence="2 4" id="KW-0378">Hydrolase</keyword>
<reference evidence="4 5" key="1">
    <citation type="submission" date="2021-01" db="EMBL/GenBank/DDBJ databases">
        <title>Actinoplanes sp. nov. LDG1-06 isolated from lichen.</title>
        <authorList>
            <person name="Saeng-In P."/>
            <person name="Phongsopitanun W."/>
            <person name="Kanchanasin P."/>
            <person name="Yuki M."/>
            <person name="Kudo T."/>
            <person name="Ohkuma M."/>
            <person name="Tanasupawat S."/>
        </authorList>
    </citation>
    <scope>NUCLEOTIDE SEQUENCE [LARGE SCALE GENOMIC DNA]</scope>
    <source>
        <strain evidence="4 5">LDG1-06</strain>
    </source>
</reference>
<evidence type="ECO:0000313" key="4">
    <source>
        <dbReference type="EMBL" id="MBM2622415.1"/>
    </source>
</evidence>
<proteinExistence type="inferred from homology"/>
<evidence type="ECO:0000256" key="1">
    <source>
        <dbReference type="ARBA" id="ARBA00009242"/>
    </source>
</evidence>
<keyword evidence="5" id="KW-1185">Reference proteome</keyword>
<dbReference type="PANTHER" id="PTHR12045:SF3">
    <property type="entry name" value="INACTIVE ALLANTOICASE-RELATED"/>
    <property type="match status" value="1"/>
</dbReference>
<evidence type="ECO:0000259" key="3">
    <source>
        <dbReference type="Pfam" id="PF03561"/>
    </source>
</evidence>
<dbReference type="NCBIfam" id="TIGR02961">
    <property type="entry name" value="allantoicase"/>
    <property type="match status" value="1"/>
</dbReference>
<comment type="caution">
    <text evidence="4">The sequence shown here is derived from an EMBL/GenBank/DDBJ whole genome shotgun (WGS) entry which is preliminary data.</text>
</comment>
<dbReference type="EC" id="3.5.3.4" evidence="2"/>
<comment type="similarity">
    <text evidence="1 2">Belongs to the allantoicase family.</text>
</comment>
<feature type="domain" description="Allantoicase" evidence="3">
    <location>
        <begin position="31"/>
        <end position="180"/>
    </location>
</feature>
<evidence type="ECO:0000256" key="2">
    <source>
        <dbReference type="HAMAP-Rule" id="MF_00813"/>
    </source>
</evidence>
<dbReference type="RefSeq" id="WP_203382761.1">
    <property type="nucleotide sequence ID" value="NZ_JAENHP010000025.1"/>
</dbReference>
<dbReference type="InterPro" id="IPR015908">
    <property type="entry name" value="Allantoicase_dom"/>
</dbReference>
<organism evidence="4 5">
    <name type="scientific">Paractinoplanes ovalisporus</name>
    <dbReference type="NCBI Taxonomy" id="2810368"/>
    <lineage>
        <taxon>Bacteria</taxon>
        <taxon>Bacillati</taxon>
        <taxon>Actinomycetota</taxon>
        <taxon>Actinomycetes</taxon>
        <taxon>Micromonosporales</taxon>
        <taxon>Micromonosporaceae</taxon>
        <taxon>Paractinoplanes</taxon>
    </lineage>
</organism>
<dbReference type="PANTHER" id="PTHR12045">
    <property type="entry name" value="ALLANTOICASE"/>
    <property type="match status" value="1"/>
</dbReference>
<sequence length="344" mass="37658">MEDFAAVPDSVSRALGEDFATLPDLASRALGGGVVHANDEFFAAADHLVLPTAPVYAPRTFDHKGQVYDGWETRRRREPGADVAIIRLGAPGVIRGVDVDTAFFTGNYPPHAAIDGLAVEGYPEPAELLAASWTPLVPKSPLKGDSRNLFAVTDERRFTHVRLTIFPDGGVARLRVHGTAVPDPRLLPEVFDVAALVNGARITECSNMFYGHPENMLMPGLAQHMGDGWETSRRRDDANDWVTVRLAAPAEITLVDLDTTHFKGNAPGWATVRGSEDGVDWFDILPRTALRPDTPHHFPVRPERVATHARLDIFPDGGMARLRLHGRPAANTLEEQFRRHTPGS</sequence>
<dbReference type="HAMAP" id="MF_00813">
    <property type="entry name" value="Allantoicase"/>
    <property type="match status" value="1"/>
</dbReference>
<protein>
    <recommendedName>
        <fullName evidence="2">Probable allantoicase</fullName>
        <ecNumber evidence="2">3.5.3.4</ecNumber>
    </recommendedName>
    <alternativeName>
        <fullName evidence="2">Allantoate amidinohydrolase</fullName>
    </alternativeName>
</protein>
<dbReference type="Pfam" id="PF03561">
    <property type="entry name" value="Allantoicase"/>
    <property type="match status" value="2"/>
</dbReference>